<dbReference type="GO" id="GO:0005085">
    <property type="term" value="F:guanyl-nucleotide exchange factor activity"/>
    <property type="evidence" value="ECO:0007669"/>
    <property type="project" value="UniProtKB-KW"/>
</dbReference>
<feature type="region of interest" description="Disordered" evidence="4">
    <location>
        <begin position="460"/>
        <end position="479"/>
    </location>
</feature>
<dbReference type="SMART" id="SM00233">
    <property type="entry name" value="PH"/>
    <property type="match status" value="1"/>
</dbReference>
<dbReference type="SUPFAM" id="SSF48065">
    <property type="entry name" value="DBL homology domain (DH-domain)"/>
    <property type="match status" value="1"/>
</dbReference>
<dbReference type="GO" id="GO:0035556">
    <property type="term" value="P:intracellular signal transduction"/>
    <property type="evidence" value="ECO:0007669"/>
    <property type="project" value="InterPro"/>
</dbReference>
<keyword evidence="7" id="KW-1185">Reference proteome</keyword>
<dbReference type="CDD" id="cd00160">
    <property type="entry name" value="RhoGEF"/>
    <property type="match status" value="1"/>
</dbReference>
<dbReference type="GO" id="GO:0005737">
    <property type="term" value="C:cytoplasm"/>
    <property type="evidence" value="ECO:0007669"/>
    <property type="project" value="UniProtKB-SubCell"/>
</dbReference>
<dbReference type="SMART" id="SM00325">
    <property type="entry name" value="RhoGEF"/>
    <property type="match status" value="1"/>
</dbReference>
<feature type="chain" id="PRO_5043422547" evidence="5">
    <location>
        <begin position="17"/>
        <end position="479"/>
    </location>
</feature>
<dbReference type="PROSITE" id="PS50003">
    <property type="entry name" value="PH_DOMAIN"/>
    <property type="match status" value="1"/>
</dbReference>
<dbReference type="Gene3D" id="1.20.900.10">
    <property type="entry name" value="Dbl homology (DH) domain"/>
    <property type="match status" value="1"/>
</dbReference>
<evidence type="ECO:0000256" key="4">
    <source>
        <dbReference type="SAM" id="MobiDB-lite"/>
    </source>
</evidence>
<dbReference type="Proteomes" id="UP001152795">
    <property type="component" value="Unassembled WGS sequence"/>
</dbReference>
<evidence type="ECO:0000256" key="2">
    <source>
        <dbReference type="ARBA" id="ARBA00022490"/>
    </source>
</evidence>
<evidence type="ECO:0000313" key="6">
    <source>
        <dbReference type="EMBL" id="CAB4021271.1"/>
    </source>
</evidence>
<organism evidence="6 7">
    <name type="scientific">Paramuricea clavata</name>
    <name type="common">Red gorgonian</name>
    <name type="synonym">Violescent sea-whip</name>
    <dbReference type="NCBI Taxonomy" id="317549"/>
    <lineage>
        <taxon>Eukaryota</taxon>
        <taxon>Metazoa</taxon>
        <taxon>Cnidaria</taxon>
        <taxon>Anthozoa</taxon>
        <taxon>Octocorallia</taxon>
        <taxon>Malacalcyonacea</taxon>
        <taxon>Plexauridae</taxon>
        <taxon>Paramuricea</taxon>
    </lineage>
</organism>
<proteinExistence type="predicted"/>
<dbReference type="PROSITE" id="PS50010">
    <property type="entry name" value="DH_2"/>
    <property type="match status" value="1"/>
</dbReference>
<feature type="signal peptide" evidence="5">
    <location>
        <begin position="1"/>
        <end position="16"/>
    </location>
</feature>
<dbReference type="AlphaFoldDB" id="A0A6S7JZL9"/>
<evidence type="ECO:0000256" key="3">
    <source>
        <dbReference type="ARBA" id="ARBA00022658"/>
    </source>
</evidence>
<gene>
    <name evidence="6" type="ORF">PACLA_8A040605</name>
</gene>
<dbReference type="EMBL" id="CACRXK020011346">
    <property type="protein sequence ID" value="CAB4021271.1"/>
    <property type="molecule type" value="Genomic_DNA"/>
</dbReference>
<keyword evidence="3" id="KW-0344">Guanine-nucleotide releasing factor</keyword>
<dbReference type="SUPFAM" id="SSF50729">
    <property type="entry name" value="PH domain-like"/>
    <property type="match status" value="1"/>
</dbReference>
<sequence length="479" mass="55829">MLAIFVLCISQIPVSGDLLNKYQTSYGRKLKNSDENSENGSDVSLSKEEIRAKIVEEIVSTERDYVQNLKDIVEGYLKQAKKRPDMFNDRLLAIIFSNVEKIYHFHLDFLRCIERQYNQAWKDVSSVGEVGAVFVQNKEKFELYSEYCNNHPRASSDLKHLLQQDKYRYFFEACRMLHDMIKISLDGFLLTPVQKICKYPLQLQELLKYTNPEHSDYDNVKDALEAMREVASSINEKKRQVENIKKIAEWQLAIEQWEGEDVLIKSSQLVHSGEVVKLSKGKAQDVTLFLFDHQLVYCRKDLIKKRSLEYKGRIVLENYKFEKLEDGEVSQNGVVVKNAWRLSSKQNNTSCLFQAKSSEQRDKWIGYFLQERKIVYETTSANSIPLEERLAAIDEAKNAMKSRKQIIKGEKKYGNFNTVSRAIGQLHYGSEIHHRKIDLPPPVSSAMLFQRDQARSSFLRHSGVFKKRRPKPRHRSQPR</sequence>
<dbReference type="InterPro" id="IPR001331">
    <property type="entry name" value="GDS_CDC24_CS"/>
</dbReference>
<dbReference type="InterPro" id="IPR035899">
    <property type="entry name" value="DBL_dom_sf"/>
</dbReference>
<dbReference type="PANTHER" id="PTHR47544">
    <property type="entry name" value="RHO GUANINE NUCLEOTIDE EXCHANGE FACTOR 4"/>
    <property type="match status" value="1"/>
</dbReference>
<feature type="compositionally biased region" description="Basic residues" evidence="4">
    <location>
        <begin position="463"/>
        <end position="479"/>
    </location>
</feature>
<accession>A0A6S7JZL9</accession>
<evidence type="ECO:0000256" key="1">
    <source>
        <dbReference type="ARBA" id="ARBA00004496"/>
    </source>
</evidence>
<dbReference type="InterPro" id="IPR001849">
    <property type="entry name" value="PH_domain"/>
</dbReference>
<dbReference type="OrthoDB" id="660555at2759"/>
<dbReference type="PROSITE" id="PS00741">
    <property type="entry name" value="DH_1"/>
    <property type="match status" value="1"/>
</dbReference>
<name>A0A6S7JZL9_PARCT</name>
<dbReference type="CDD" id="cd01224">
    <property type="entry name" value="PH_Collybistin_ASEF"/>
    <property type="match status" value="1"/>
</dbReference>
<comment type="subcellular location">
    <subcellularLocation>
        <location evidence="1">Cytoplasm</location>
    </subcellularLocation>
</comment>
<protein>
    <submittedName>
        <fullName evidence="6">Spermatogenesis-associated 13 isoform X5</fullName>
    </submittedName>
</protein>
<keyword evidence="5" id="KW-0732">Signal</keyword>
<dbReference type="InterPro" id="IPR011993">
    <property type="entry name" value="PH-like_dom_sf"/>
</dbReference>
<dbReference type="InterPro" id="IPR055251">
    <property type="entry name" value="SOS1_NGEF_PH"/>
</dbReference>
<evidence type="ECO:0000313" key="7">
    <source>
        <dbReference type="Proteomes" id="UP001152795"/>
    </source>
</evidence>
<dbReference type="Pfam" id="PF22697">
    <property type="entry name" value="SOS1_NGEF_PH"/>
    <property type="match status" value="1"/>
</dbReference>
<dbReference type="PANTHER" id="PTHR47544:SF3">
    <property type="entry name" value="RHO GUANINE NUCLEOTIDE EXCHANGE FACTOR 4 ISOFORM X1"/>
    <property type="match status" value="1"/>
</dbReference>
<keyword evidence="2" id="KW-0963">Cytoplasm</keyword>
<reference evidence="6" key="1">
    <citation type="submission" date="2020-04" db="EMBL/GenBank/DDBJ databases">
        <authorList>
            <person name="Alioto T."/>
            <person name="Alioto T."/>
            <person name="Gomez Garrido J."/>
        </authorList>
    </citation>
    <scope>NUCLEOTIDE SEQUENCE</scope>
    <source>
        <strain evidence="6">A484AB</strain>
    </source>
</reference>
<dbReference type="InterPro" id="IPR000219">
    <property type="entry name" value="DH_dom"/>
</dbReference>
<comment type="caution">
    <text evidence="6">The sequence shown here is derived from an EMBL/GenBank/DDBJ whole genome shotgun (WGS) entry which is preliminary data.</text>
</comment>
<dbReference type="Pfam" id="PF00621">
    <property type="entry name" value="RhoGEF"/>
    <property type="match status" value="1"/>
</dbReference>
<evidence type="ECO:0000256" key="5">
    <source>
        <dbReference type="SAM" id="SignalP"/>
    </source>
</evidence>
<dbReference type="Gene3D" id="2.30.29.30">
    <property type="entry name" value="Pleckstrin-homology domain (PH domain)/Phosphotyrosine-binding domain (PTB)"/>
    <property type="match status" value="1"/>
</dbReference>